<evidence type="ECO:0000256" key="5">
    <source>
        <dbReference type="ARBA" id="ARBA00022932"/>
    </source>
</evidence>
<dbReference type="RefSeq" id="WP_305012361.1">
    <property type="nucleotide sequence ID" value="NZ_JAUQSX010000007.1"/>
</dbReference>
<comment type="similarity">
    <text evidence="1">Belongs to the DNA polymerase type-B family.</text>
</comment>
<dbReference type="SUPFAM" id="SSF56672">
    <property type="entry name" value="DNA/RNA polymerases"/>
    <property type="match status" value="1"/>
</dbReference>
<evidence type="ECO:0000256" key="3">
    <source>
        <dbReference type="ARBA" id="ARBA00022679"/>
    </source>
</evidence>
<evidence type="ECO:0000256" key="2">
    <source>
        <dbReference type="ARBA" id="ARBA00012417"/>
    </source>
</evidence>
<dbReference type="SMART" id="SM00486">
    <property type="entry name" value="POLBc"/>
    <property type="match status" value="1"/>
</dbReference>
<keyword evidence="3" id="KW-0808">Transferase</keyword>
<keyword evidence="5" id="KW-0239">DNA-directed DNA polymerase</keyword>
<reference evidence="6" key="1">
    <citation type="submission" date="2023-07" db="EMBL/GenBank/DDBJ databases">
        <authorList>
            <person name="Kim M.K."/>
        </authorList>
    </citation>
    <scope>NUCLEOTIDE SEQUENCE</scope>
    <source>
        <strain evidence="6">M29</strain>
    </source>
</reference>
<name>A0ABT9ACV1_9BACT</name>
<proteinExistence type="inferred from homology"/>
<accession>A0ABT9ACV1</accession>
<evidence type="ECO:0000256" key="4">
    <source>
        <dbReference type="ARBA" id="ARBA00022695"/>
    </source>
</evidence>
<dbReference type="InterPro" id="IPR023211">
    <property type="entry name" value="DNA_pol_palm_dom_sf"/>
</dbReference>
<dbReference type="InterPro" id="IPR036397">
    <property type="entry name" value="RNaseH_sf"/>
</dbReference>
<organism evidence="6 7">
    <name type="scientific">Hymenobacter mellowenesis</name>
    <dbReference type="NCBI Taxonomy" id="3063995"/>
    <lineage>
        <taxon>Bacteria</taxon>
        <taxon>Pseudomonadati</taxon>
        <taxon>Bacteroidota</taxon>
        <taxon>Cytophagia</taxon>
        <taxon>Cytophagales</taxon>
        <taxon>Hymenobacteraceae</taxon>
        <taxon>Hymenobacter</taxon>
    </lineage>
</organism>
<dbReference type="Gene3D" id="3.90.1600.10">
    <property type="entry name" value="Palm domain of DNA polymerase"/>
    <property type="match status" value="1"/>
</dbReference>
<dbReference type="InterPro" id="IPR012337">
    <property type="entry name" value="RNaseH-like_sf"/>
</dbReference>
<sequence length="707" mass="81231">MEDYNLDRAWTYDLESFPNFFSCIAKHKEEVRTYTIYPGVEGIGEVNELIALLEFLETRPLLVGFNSFNYDNVLLHYLLTYQQALKVTPTEKIVRTLNNLSQAIIGFDDLEEEPRKVIKDLRKMDYFPSIDVLEVIREGYNTKSLKAVMVNLKFPRIQDLPHHYLHEVQPDEVEGILSYDLNDVVGTEEIMHHIAPRLEMRRVLSEKFGTPMYSDADSKIGKTILDTFYAQESGKPIETIARKRTHRTTLRIGDLIFPWVKFTTPTLNTYLDSLRDLWITDINEKGSCEIPPLSFGGVEYVVALGGIHSVDGPGVFETTEESILLDLDVASQYPNCILNNKVSPQHLDSSTFLRVYQRIVTQRLEAKKQGKTDKAQKVVAEGLKISANSVYGLMNFQYYWLYDPKCTYQVTLNNQFSLLMLIEAMTQKGIQVISANTDGILLQTGKCNLELVRQVYREWEQVTGFTLEETFYSKYVRRDVNNYLSIKEDGSVKVKGVFIPQGGVLKGYDKPIVAIALRKYFTEGVDPKEVIGKMGVPYTFSNLYVEGEERVTDIYDYALSVKIGKMYEEVQYHVGPEILPMQRTLRYYASNGGGQLFKVKNGAPQTLLSSSPVTLFNDYEEGPYDLNLQYYLDEVEKLICTIEGREWIDRSKVQAKVEKLKERETKSLTLYWGYHTKGKTHLKVAQGCRENLIKIWEELHTLTPYLT</sequence>
<dbReference type="EC" id="2.7.7.7" evidence="2"/>
<keyword evidence="4" id="KW-0548">Nucleotidyltransferase</keyword>
<dbReference type="SUPFAM" id="SSF53098">
    <property type="entry name" value="Ribonuclease H-like"/>
    <property type="match status" value="1"/>
</dbReference>
<evidence type="ECO:0000256" key="1">
    <source>
        <dbReference type="ARBA" id="ARBA00005755"/>
    </source>
</evidence>
<gene>
    <name evidence="6" type="ORF">Q5H92_15025</name>
</gene>
<dbReference type="InterPro" id="IPR006172">
    <property type="entry name" value="DNA-dir_DNA_pol_B"/>
</dbReference>
<dbReference type="Proteomes" id="UP001167796">
    <property type="component" value="Unassembled WGS sequence"/>
</dbReference>
<keyword evidence="7" id="KW-1185">Reference proteome</keyword>
<dbReference type="Gene3D" id="3.30.420.10">
    <property type="entry name" value="Ribonuclease H-like superfamily/Ribonuclease H"/>
    <property type="match status" value="1"/>
</dbReference>
<dbReference type="InterPro" id="IPR043502">
    <property type="entry name" value="DNA/RNA_pol_sf"/>
</dbReference>
<evidence type="ECO:0000313" key="6">
    <source>
        <dbReference type="EMBL" id="MDO7847680.1"/>
    </source>
</evidence>
<protein>
    <recommendedName>
        <fullName evidence="2">DNA-directed DNA polymerase</fullName>
        <ecNumber evidence="2">2.7.7.7</ecNumber>
    </recommendedName>
</protein>
<comment type="caution">
    <text evidence="6">The sequence shown here is derived from an EMBL/GenBank/DDBJ whole genome shotgun (WGS) entry which is preliminary data.</text>
</comment>
<dbReference type="EMBL" id="JAUQSX010000007">
    <property type="protein sequence ID" value="MDO7847680.1"/>
    <property type="molecule type" value="Genomic_DNA"/>
</dbReference>
<evidence type="ECO:0000313" key="7">
    <source>
        <dbReference type="Proteomes" id="UP001167796"/>
    </source>
</evidence>